<evidence type="ECO:0000313" key="3">
    <source>
        <dbReference type="Proteomes" id="UP000004594"/>
    </source>
</evidence>
<organism evidence="2 3">
    <name type="scientific">Dialister micraerophilus UPII 345-E</name>
    <dbReference type="NCBI Taxonomy" id="910314"/>
    <lineage>
        <taxon>Bacteria</taxon>
        <taxon>Bacillati</taxon>
        <taxon>Bacillota</taxon>
        <taxon>Negativicutes</taxon>
        <taxon>Veillonellales</taxon>
        <taxon>Veillonellaceae</taxon>
        <taxon>Dialister</taxon>
    </lineage>
</organism>
<keyword evidence="1" id="KW-0472">Membrane</keyword>
<sequence length="66" mass="8087">MFGSIWINVLVAVLVVICIAGAIYFRKFYKKRMEQKKEYERLAKKAVELYRRQYIMKASRLRKKRR</sequence>
<gene>
    <name evidence="2" type="ORF">HMPREF9220_1353</name>
</gene>
<name>E4L760_9FIRM</name>
<accession>E4L760</accession>
<protein>
    <submittedName>
        <fullName evidence="2">Uncharacterized protein</fullName>
    </submittedName>
</protein>
<evidence type="ECO:0000256" key="1">
    <source>
        <dbReference type="SAM" id="Phobius"/>
    </source>
</evidence>
<keyword evidence="1" id="KW-1133">Transmembrane helix</keyword>
<dbReference type="RefSeq" id="WP_007553625.1">
    <property type="nucleotide sequence ID" value="NZ_AENT01000001.1"/>
</dbReference>
<proteinExistence type="predicted"/>
<feature type="transmembrane region" description="Helical" evidence="1">
    <location>
        <begin position="6"/>
        <end position="25"/>
    </location>
</feature>
<dbReference type="Proteomes" id="UP000004594">
    <property type="component" value="Unassembled WGS sequence"/>
</dbReference>
<dbReference type="EMBL" id="AENT01000001">
    <property type="protein sequence ID" value="EFR43315.1"/>
    <property type="molecule type" value="Genomic_DNA"/>
</dbReference>
<comment type="caution">
    <text evidence="2">The sequence shown here is derived from an EMBL/GenBank/DDBJ whole genome shotgun (WGS) entry which is preliminary data.</text>
</comment>
<reference evidence="2 3" key="1">
    <citation type="submission" date="2010-11" db="EMBL/GenBank/DDBJ databases">
        <authorList>
            <person name="Durkin A.S."/>
            <person name="Madupu R."/>
            <person name="Torralba M."/>
            <person name="Gillis M."/>
            <person name="Methe B."/>
            <person name="Sutton G."/>
            <person name="Nelson K.E."/>
        </authorList>
    </citation>
    <scope>NUCLEOTIDE SEQUENCE [LARGE SCALE GENOMIC DNA]</scope>
    <source>
        <strain evidence="2 3">UPII 345-E</strain>
    </source>
</reference>
<keyword evidence="1" id="KW-0812">Transmembrane</keyword>
<evidence type="ECO:0000313" key="2">
    <source>
        <dbReference type="EMBL" id="EFR43315.1"/>
    </source>
</evidence>
<dbReference type="AlphaFoldDB" id="E4L760"/>